<dbReference type="SUPFAM" id="SSF57055">
    <property type="entry name" value="Agouti-related protein"/>
    <property type="match status" value="1"/>
</dbReference>
<feature type="disulfide bond" evidence="9">
    <location>
        <begin position="108"/>
        <end position="126"/>
    </location>
</feature>
<evidence type="ECO:0000256" key="9">
    <source>
        <dbReference type="PROSITE-ProRule" id="PRU00494"/>
    </source>
</evidence>
<dbReference type="PROSITE" id="PS60024">
    <property type="entry name" value="AGOUTI_1"/>
    <property type="match status" value="1"/>
</dbReference>
<dbReference type="Pfam" id="PF05039">
    <property type="entry name" value="Agouti"/>
    <property type="match status" value="1"/>
</dbReference>
<keyword evidence="7" id="KW-0325">Glycoprotein</keyword>
<organism evidence="13 14">
    <name type="scientific">Chrysochloris asiatica</name>
    <name type="common">Cape golden mole</name>
    <dbReference type="NCBI Taxonomy" id="185453"/>
    <lineage>
        <taxon>Eukaryota</taxon>
        <taxon>Metazoa</taxon>
        <taxon>Chordata</taxon>
        <taxon>Craniata</taxon>
        <taxon>Vertebrata</taxon>
        <taxon>Euteleostomi</taxon>
        <taxon>Mammalia</taxon>
        <taxon>Eutheria</taxon>
        <taxon>Afrotheria</taxon>
        <taxon>Chrysochloridae</taxon>
        <taxon>Chrysochlorinae</taxon>
        <taxon>Chrysochloris</taxon>
    </lineage>
</organism>
<proteinExistence type="predicted"/>
<dbReference type="GeneID" id="102816493"/>
<evidence type="ECO:0000256" key="4">
    <source>
        <dbReference type="ARBA" id="ARBA00022729"/>
    </source>
</evidence>
<evidence type="ECO:0000256" key="6">
    <source>
        <dbReference type="ARBA" id="ARBA00023157"/>
    </source>
</evidence>
<accession>A0A9B0WRW4</accession>
<keyword evidence="3" id="KW-0964">Secreted</keyword>
<dbReference type="InterPro" id="IPR007733">
    <property type="entry name" value="Agouti"/>
</dbReference>
<protein>
    <recommendedName>
        <fullName evidence="2">Agouti-signaling protein</fullName>
    </recommendedName>
    <alternativeName>
        <fullName evidence="8">Agouti switch protein</fullName>
    </alternativeName>
</protein>
<keyword evidence="13" id="KW-1185">Reference proteome</keyword>
<evidence type="ECO:0000313" key="13">
    <source>
        <dbReference type="Proteomes" id="UP000504623"/>
    </source>
</evidence>
<dbReference type="InterPro" id="IPR036836">
    <property type="entry name" value="Agouti_dom_sf"/>
</dbReference>
<sequence>MDVRHMLLATLLVCLCFLTAHSHLVLEEKPRDDRSLRNNSSINLLYFPSVSIVALNKKSKIISRKEAEKMKRSSKQKDSVKKAGRPPPPLSASCVATRNSCKPPAPACCHPCVSCQCRFFRSACSCRVLNPNC</sequence>
<feature type="domain" description="Agouti" evidence="12">
    <location>
        <begin position="94"/>
        <end position="133"/>
    </location>
</feature>
<evidence type="ECO:0000256" key="8">
    <source>
        <dbReference type="ARBA" id="ARBA00033432"/>
    </source>
</evidence>
<feature type="chain" id="PRO_5038394610" description="Agouti-signaling protein" evidence="11">
    <location>
        <begin position="23"/>
        <end position="133"/>
    </location>
</feature>
<dbReference type="InterPro" id="IPR027300">
    <property type="entry name" value="Agouti_dom"/>
</dbReference>
<dbReference type="CTD" id="434"/>
<dbReference type="GO" id="GO:0031779">
    <property type="term" value="F:melanocortin receptor binding"/>
    <property type="evidence" value="ECO:0007669"/>
    <property type="project" value="TreeGrafter"/>
</dbReference>
<evidence type="ECO:0000256" key="5">
    <source>
        <dbReference type="ARBA" id="ARBA00022854"/>
    </source>
</evidence>
<dbReference type="GO" id="GO:0009755">
    <property type="term" value="P:hormone-mediated signaling pathway"/>
    <property type="evidence" value="ECO:0007669"/>
    <property type="project" value="InterPro"/>
</dbReference>
<dbReference type="Proteomes" id="UP000504623">
    <property type="component" value="Unplaced"/>
</dbReference>
<dbReference type="GO" id="GO:0005184">
    <property type="term" value="F:neuropeptide hormone activity"/>
    <property type="evidence" value="ECO:0007669"/>
    <property type="project" value="TreeGrafter"/>
</dbReference>
<dbReference type="Gene3D" id="4.10.760.10">
    <property type="entry name" value="Agouti domain"/>
    <property type="match status" value="1"/>
</dbReference>
<dbReference type="SMART" id="SM00792">
    <property type="entry name" value="Agouti"/>
    <property type="match status" value="1"/>
</dbReference>
<dbReference type="PROSITE" id="PS51150">
    <property type="entry name" value="AGOUTI_2"/>
    <property type="match status" value="1"/>
</dbReference>
<name>A0A9B0WRW4_CHRAS</name>
<feature type="disulfide bond" evidence="9">
    <location>
        <begin position="112"/>
        <end position="133"/>
    </location>
</feature>
<evidence type="ECO:0000259" key="12">
    <source>
        <dbReference type="PROSITE" id="PS51150"/>
    </source>
</evidence>
<feature type="compositionally biased region" description="Basic and acidic residues" evidence="10">
    <location>
        <begin position="64"/>
        <end position="81"/>
    </location>
</feature>
<keyword evidence="4 11" id="KW-0732">Signal</keyword>
<dbReference type="RefSeq" id="XP_006865681.1">
    <property type="nucleotide sequence ID" value="XM_006865619.1"/>
</dbReference>
<dbReference type="AlphaFoldDB" id="A0A9B0WRW4"/>
<feature type="disulfide bond" evidence="9">
    <location>
        <begin position="94"/>
        <end position="109"/>
    </location>
</feature>
<evidence type="ECO:0000256" key="3">
    <source>
        <dbReference type="ARBA" id="ARBA00022525"/>
    </source>
</evidence>
<evidence type="ECO:0000256" key="7">
    <source>
        <dbReference type="ARBA" id="ARBA00023180"/>
    </source>
</evidence>
<feature type="signal peptide" evidence="11">
    <location>
        <begin position="1"/>
        <end position="22"/>
    </location>
</feature>
<dbReference type="PANTHER" id="PTHR16551">
    <property type="entry name" value="AGOUTI RELATED"/>
    <property type="match status" value="1"/>
</dbReference>
<keyword evidence="5" id="KW-0960">Knottin</keyword>
<comment type="subcellular location">
    <subcellularLocation>
        <location evidence="1">Secreted</location>
    </subcellularLocation>
</comment>
<gene>
    <name evidence="14" type="primary">ASIP</name>
</gene>
<evidence type="ECO:0000256" key="11">
    <source>
        <dbReference type="SAM" id="SignalP"/>
    </source>
</evidence>
<dbReference type="PANTHER" id="PTHR16551:SF1">
    <property type="entry name" value="AGOUTI-SIGNALING PROTEIN"/>
    <property type="match status" value="1"/>
</dbReference>
<feature type="disulfide bond" evidence="9">
    <location>
        <begin position="101"/>
        <end position="115"/>
    </location>
</feature>
<evidence type="ECO:0000256" key="2">
    <source>
        <dbReference type="ARBA" id="ARBA00017885"/>
    </source>
</evidence>
<dbReference type="OrthoDB" id="8717782at2759"/>
<keyword evidence="6 9" id="KW-1015">Disulfide bond</keyword>
<feature type="region of interest" description="Disordered" evidence="10">
    <location>
        <begin position="64"/>
        <end position="93"/>
    </location>
</feature>
<dbReference type="GO" id="GO:0005615">
    <property type="term" value="C:extracellular space"/>
    <property type="evidence" value="ECO:0007669"/>
    <property type="project" value="TreeGrafter"/>
</dbReference>
<reference evidence="14" key="1">
    <citation type="submission" date="2025-08" db="UniProtKB">
        <authorList>
            <consortium name="RefSeq"/>
        </authorList>
    </citation>
    <scope>IDENTIFICATION</scope>
    <source>
        <tissue evidence="14">Spleen</tissue>
    </source>
</reference>
<dbReference type="GO" id="GO:0032438">
    <property type="term" value="P:melanosome organization"/>
    <property type="evidence" value="ECO:0007669"/>
    <property type="project" value="TreeGrafter"/>
</dbReference>
<evidence type="ECO:0000256" key="10">
    <source>
        <dbReference type="SAM" id="MobiDB-lite"/>
    </source>
</evidence>
<evidence type="ECO:0000256" key="1">
    <source>
        <dbReference type="ARBA" id="ARBA00004613"/>
    </source>
</evidence>
<evidence type="ECO:0000313" key="14">
    <source>
        <dbReference type="RefSeq" id="XP_006865681.1"/>
    </source>
</evidence>
<feature type="disulfide bond" evidence="9">
    <location>
        <begin position="117"/>
        <end position="124"/>
    </location>
</feature>